<dbReference type="InterPro" id="IPR013216">
    <property type="entry name" value="Methyltransf_11"/>
</dbReference>
<accession>A0A0L0G548</accession>
<dbReference type="Pfam" id="PF08241">
    <property type="entry name" value="Methyltransf_11"/>
    <property type="match status" value="1"/>
</dbReference>
<dbReference type="InterPro" id="IPR029063">
    <property type="entry name" value="SAM-dependent_MTases_sf"/>
</dbReference>
<dbReference type="Gene3D" id="3.40.50.150">
    <property type="entry name" value="Vaccinia Virus protein VP39"/>
    <property type="match status" value="1"/>
</dbReference>
<proteinExistence type="predicted"/>
<feature type="compositionally biased region" description="Low complexity" evidence="1">
    <location>
        <begin position="81"/>
        <end position="97"/>
    </location>
</feature>
<dbReference type="SUPFAM" id="SSF53335">
    <property type="entry name" value="S-adenosyl-L-methionine-dependent methyltransferases"/>
    <property type="match status" value="1"/>
</dbReference>
<evidence type="ECO:0000313" key="3">
    <source>
        <dbReference type="EMBL" id="KNC84044.1"/>
    </source>
</evidence>
<dbReference type="Proteomes" id="UP000054560">
    <property type="component" value="Unassembled WGS sequence"/>
</dbReference>
<keyword evidence="4" id="KW-1185">Reference proteome</keyword>
<reference evidence="3 4" key="1">
    <citation type="submission" date="2011-02" db="EMBL/GenBank/DDBJ databases">
        <title>The Genome Sequence of Sphaeroforma arctica JP610.</title>
        <authorList>
            <consortium name="The Broad Institute Genome Sequencing Platform"/>
            <person name="Russ C."/>
            <person name="Cuomo C."/>
            <person name="Young S.K."/>
            <person name="Zeng Q."/>
            <person name="Gargeya S."/>
            <person name="Alvarado L."/>
            <person name="Berlin A."/>
            <person name="Chapman S.B."/>
            <person name="Chen Z."/>
            <person name="Freedman E."/>
            <person name="Gellesch M."/>
            <person name="Goldberg J."/>
            <person name="Griggs A."/>
            <person name="Gujja S."/>
            <person name="Heilman E."/>
            <person name="Heiman D."/>
            <person name="Howarth C."/>
            <person name="Mehta T."/>
            <person name="Neiman D."/>
            <person name="Pearson M."/>
            <person name="Roberts A."/>
            <person name="Saif S."/>
            <person name="Shea T."/>
            <person name="Shenoy N."/>
            <person name="Sisk P."/>
            <person name="Stolte C."/>
            <person name="Sykes S."/>
            <person name="White J."/>
            <person name="Yandava C."/>
            <person name="Burger G."/>
            <person name="Gray M.W."/>
            <person name="Holland P.W.H."/>
            <person name="King N."/>
            <person name="Lang F.B.F."/>
            <person name="Roger A.J."/>
            <person name="Ruiz-Trillo I."/>
            <person name="Haas B."/>
            <person name="Nusbaum C."/>
            <person name="Birren B."/>
        </authorList>
    </citation>
    <scope>NUCLEOTIDE SEQUENCE [LARGE SCALE GENOMIC DNA]</scope>
    <source>
        <strain evidence="3 4">JP610</strain>
    </source>
</reference>
<evidence type="ECO:0000313" key="4">
    <source>
        <dbReference type="Proteomes" id="UP000054560"/>
    </source>
</evidence>
<dbReference type="AlphaFoldDB" id="A0A0L0G548"/>
<dbReference type="GeneID" id="25904235"/>
<feature type="domain" description="Methyltransferase type 11" evidence="2">
    <location>
        <begin position="89"/>
        <end position="148"/>
    </location>
</feature>
<evidence type="ECO:0000259" key="2">
    <source>
        <dbReference type="Pfam" id="PF08241"/>
    </source>
</evidence>
<protein>
    <recommendedName>
        <fullName evidence="2">Methyltransferase type 11 domain-containing protein</fullName>
    </recommendedName>
</protein>
<feature type="region of interest" description="Disordered" evidence="1">
    <location>
        <begin position="79"/>
        <end position="98"/>
    </location>
</feature>
<gene>
    <name evidence="3" type="ORF">SARC_03731</name>
</gene>
<name>A0A0L0G548_9EUKA</name>
<evidence type="ECO:0000256" key="1">
    <source>
        <dbReference type="SAM" id="MobiDB-lite"/>
    </source>
</evidence>
<sequence length="397" mass="42351">MWRWTAGLVCVPDPIAEHRVAPVTSRVNTTQSVSHRAQQYAQQVLEALGMETEPSSTTGDVCRDISLPVANGLDLASPHTNEANSESSTIAASTTPSPQRPIDFVVSDASALPLADTSQDVIVCQHGLQYFSDPATCLAEIKRVWRPGPSAVVCIAVWGDADDCPLIHLPTHALDVEVRSVKDGAHNTQHSPSRDHIKASMHARSPAGLIADDENVAGNDSRISKGVQRSAGIGGVDKPLGSARNDPGPFAFADSDLLLDALRASGLATVSSNGEAQYEMMTAVIKVNFSCFNDFFAFALSDAALESSFRSCHGKDNYYDSSDDGTSLSASTYSQELAGFKQNVKARLWEAVCAYWDGSGSGIVPQDMCAGVAEQDQNTVPLTVPCQFHLATCRNPR</sequence>
<dbReference type="RefSeq" id="XP_014157946.1">
    <property type="nucleotide sequence ID" value="XM_014302471.1"/>
</dbReference>
<dbReference type="EMBL" id="KQ241792">
    <property type="protein sequence ID" value="KNC84044.1"/>
    <property type="molecule type" value="Genomic_DNA"/>
</dbReference>
<dbReference type="GO" id="GO:0008757">
    <property type="term" value="F:S-adenosylmethionine-dependent methyltransferase activity"/>
    <property type="evidence" value="ECO:0007669"/>
    <property type="project" value="InterPro"/>
</dbReference>
<organism evidence="3 4">
    <name type="scientific">Sphaeroforma arctica JP610</name>
    <dbReference type="NCBI Taxonomy" id="667725"/>
    <lineage>
        <taxon>Eukaryota</taxon>
        <taxon>Ichthyosporea</taxon>
        <taxon>Ichthyophonida</taxon>
        <taxon>Sphaeroforma</taxon>
    </lineage>
</organism>